<dbReference type="PANTHER" id="PTHR46720:SF3">
    <property type="entry name" value="FAD-BINDING DOMAIN-CONTAINING PROTEIN-RELATED"/>
    <property type="match status" value="1"/>
</dbReference>
<dbReference type="Pfam" id="PF01494">
    <property type="entry name" value="FAD_binding_3"/>
    <property type="match status" value="1"/>
</dbReference>
<dbReference type="STRING" id="1314800.A0A1B7NBG9"/>
<evidence type="ECO:0000259" key="5">
    <source>
        <dbReference type="Pfam" id="PF01494"/>
    </source>
</evidence>
<dbReference type="GO" id="GO:0016491">
    <property type="term" value="F:oxidoreductase activity"/>
    <property type="evidence" value="ECO:0007669"/>
    <property type="project" value="UniProtKB-KW"/>
</dbReference>
<dbReference type="GO" id="GO:0044550">
    <property type="term" value="P:secondary metabolite biosynthetic process"/>
    <property type="evidence" value="ECO:0007669"/>
    <property type="project" value="TreeGrafter"/>
</dbReference>
<dbReference type="GO" id="GO:0071949">
    <property type="term" value="F:FAD binding"/>
    <property type="evidence" value="ECO:0007669"/>
    <property type="project" value="InterPro"/>
</dbReference>
<proteinExistence type="predicted"/>
<dbReference type="PRINTS" id="PR00420">
    <property type="entry name" value="RNGMNOXGNASE"/>
</dbReference>
<dbReference type="EMBL" id="KV448161">
    <property type="protein sequence ID" value="OAX42232.1"/>
    <property type="molecule type" value="Genomic_DNA"/>
</dbReference>
<evidence type="ECO:0000256" key="4">
    <source>
        <dbReference type="SAM" id="Phobius"/>
    </source>
</evidence>
<keyword evidence="4" id="KW-1133">Transmembrane helix</keyword>
<gene>
    <name evidence="6" type="ORF">K503DRAFT_711045</name>
</gene>
<protein>
    <submittedName>
        <fullName evidence="6">FAD/NAD(P)-binding domain-containing protein</fullName>
    </submittedName>
</protein>
<feature type="domain" description="FAD-binding" evidence="5">
    <location>
        <begin position="11"/>
        <end position="383"/>
    </location>
</feature>
<evidence type="ECO:0000256" key="1">
    <source>
        <dbReference type="ARBA" id="ARBA00022630"/>
    </source>
</evidence>
<sequence>MSLSSGTPKFRVAICGAGIGGLVLAVTIGKFAGRDVQIDLYEAHDAITATGAGIVFSRRTMEVIEALGLYEEISCVSAKPPSSSHGPQFRKSDIPTGGFKWFQRLVGQSDPVTMHRQLLVDILKRHLPSSCTVHFNKRLTKYDMLSAGSLVLHFADDSTETTDVLIGADGIRSSVRKTLFETLDRDIVDSSKITHYTDASWTGTVVYRAILPAEKLSEIDPNNVALREFVMFCGKDKHITAYPVSQGTLINVAAIVSDEQKAGTPFKGRWVSQVSREGVEEAYQNFEPAVKSLLKCCENMSRWALHTVNELPLASCDRVALIGDACHAMTPHMGAGAGQAMEDAFVLGRLLAHPLTTLDNVSAALKAYQDVRLPAAQLVARNSRLAGHMFHFNVPGYYDGTDHGNEQEELRILEEMIISHFEAQGKDGAMAEWQQAEKSLQGSVGLCNDC</sequence>
<keyword evidence="1" id="KW-0285">Flavoprotein</keyword>
<dbReference type="InterPro" id="IPR036188">
    <property type="entry name" value="FAD/NAD-bd_sf"/>
</dbReference>
<organism evidence="6 7">
    <name type="scientific">Rhizopogon vinicolor AM-OR11-026</name>
    <dbReference type="NCBI Taxonomy" id="1314800"/>
    <lineage>
        <taxon>Eukaryota</taxon>
        <taxon>Fungi</taxon>
        <taxon>Dikarya</taxon>
        <taxon>Basidiomycota</taxon>
        <taxon>Agaricomycotina</taxon>
        <taxon>Agaricomycetes</taxon>
        <taxon>Agaricomycetidae</taxon>
        <taxon>Boletales</taxon>
        <taxon>Suillineae</taxon>
        <taxon>Rhizopogonaceae</taxon>
        <taxon>Rhizopogon</taxon>
    </lineage>
</organism>
<reference evidence="6 7" key="1">
    <citation type="submission" date="2016-06" db="EMBL/GenBank/DDBJ databases">
        <title>Comparative genomics of the ectomycorrhizal sister species Rhizopogon vinicolor and Rhizopogon vesiculosus (Basidiomycota: Boletales) reveals a divergence of the mating type B locus.</title>
        <authorList>
            <consortium name="DOE Joint Genome Institute"/>
            <person name="Mujic A.B."/>
            <person name="Kuo A."/>
            <person name="Tritt A."/>
            <person name="Lipzen A."/>
            <person name="Chen C."/>
            <person name="Johnson J."/>
            <person name="Sharma A."/>
            <person name="Barry K."/>
            <person name="Grigoriev I.V."/>
            <person name="Spatafora J.W."/>
        </authorList>
    </citation>
    <scope>NUCLEOTIDE SEQUENCE [LARGE SCALE GENOMIC DNA]</scope>
    <source>
        <strain evidence="6 7">AM-OR11-026</strain>
    </source>
</reference>
<evidence type="ECO:0000313" key="7">
    <source>
        <dbReference type="Proteomes" id="UP000092154"/>
    </source>
</evidence>
<keyword evidence="4" id="KW-0472">Membrane</keyword>
<dbReference type="InterPro" id="IPR051104">
    <property type="entry name" value="FAD_monoxygenase"/>
</dbReference>
<feature type="transmembrane region" description="Helical" evidence="4">
    <location>
        <begin position="12"/>
        <end position="32"/>
    </location>
</feature>
<dbReference type="Proteomes" id="UP000092154">
    <property type="component" value="Unassembled WGS sequence"/>
</dbReference>
<dbReference type="Gene3D" id="3.50.50.60">
    <property type="entry name" value="FAD/NAD(P)-binding domain"/>
    <property type="match status" value="1"/>
</dbReference>
<evidence type="ECO:0000313" key="6">
    <source>
        <dbReference type="EMBL" id="OAX42232.1"/>
    </source>
</evidence>
<evidence type="ECO:0000256" key="3">
    <source>
        <dbReference type="ARBA" id="ARBA00023002"/>
    </source>
</evidence>
<keyword evidence="4" id="KW-0812">Transmembrane</keyword>
<dbReference type="InterPro" id="IPR002938">
    <property type="entry name" value="FAD-bd"/>
</dbReference>
<evidence type="ECO:0000256" key="2">
    <source>
        <dbReference type="ARBA" id="ARBA00022827"/>
    </source>
</evidence>
<keyword evidence="3" id="KW-0560">Oxidoreductase</keyword>
<dbReference type="SUPFAM" id="SSF54373">
    <property type="entry name" value="FAD-linked reductases, C-terminal domain"/>
    <property type="match status" value="1"/>
</dbReference>
<dbReference type="SUPFAM" id="SSF51905">
    <property type="entry name" value="FAD/NAD(P)-binding domain"/>
    <property type="match status" value="1"/>
</dbReference>
<name>A0A1B7NBG9_9AGAM</name>
<keyword evidence="7" id="KW-1185">Reference proteome</keyword>
<dbReference type="InParanoid" id="A0A1B7NBG9"/>
<dbReference type="OrthoDB" id="417877at2759"/>
<dbReference type="PANTHER" id="PTHR46720">
    <property type="entry name" value="HYDROXYLASE, PUTATIVE (AFU_ORTHOLOGUE AFUA_3G01460)-RELATED"/>
    <property type="match status" value="1"/>
</dbReference>
<accession>A0A1B7NBG9</accession>
<dbReference type="AlphaFoldDB" id="A0A1B7NBG9"/>
<keyword evidence="2" id="KW-0274">FAD</keyword>